<dbReference type="Pfam" id="PF05043">
    <property type="entry name" value="Mga"/>
    <property type="match status" value="1"/>
</dbReference>
<dbReference type="PANTHER" id="PTHR30185:SF18">
    <property type="entry name" value="TRANSCRIPTIONAL REGULATOR MTLR"/>
    <property type="match status" value="1"/>
</dbReference>
<dbReference type="EMBL" id="JAKNGE010000012">
    <property type="protein sequence ID" value="MCG4745979.1"/>
    <property type="molecule type" value="Genomic_DNA"/>
</dbReference>
<evidence type="ECO:0000313" key="7">
    <source>
        <dbReference type="EMBL" id="NSJ51058.1"/>
    </source>
</evidence>
<evidence type="ECO:0000259" key="5">
    <source>
        <dbReference type="PROSITE" id="PS51372"/>
    </source>
</evidence>
<dbReference type="PANTHER" id="PTHR30185">
    <property type="entry name" value="CRYPTIC BETA-GLUCOSIDE BGL OPERON ANTITERMINATOR"/>
    <property type="match status" value="1"/>
</dbReference>
<dbReference type="SUPFAM" id="SSF63520">
    <property type="entry name" value="PTS-regulatory domain, PRD"/>
    <property type="match status" value="1"/>
</dbReference>
<keyword evidence="3" id="KW-0010">Activator</keyword>
<sequence length="629" mass="72079">MNKRQISFMNMLLYHDQEFLPIDFYAGELDTSSKTLRRDLEQVQKFLAGFEAVIDKKSGVGIRLRIGGEQKGRLNNHISYLAFTGQNTGAQTWEKDSRRMDIALNLLLYSDEYTSLASLAYKYYVSKSTIHSDFMHLENMFGRFSLHMKKTMDGTIISGEERDIRQAIVHILSRILNPNAALVRNGEMTEDRSLPHPDTLSMILDIFREDDICFVNRLLGRMEEEHDYRFDDSEFVQVSLNLLVMVYRLKNSCVMEQDQGGMGPGDGLAGPLENEVEEVCNRICGHYHMELPLAERVWLKNIFLLTHLFETAGEGGNGDEVFRLFCEDFIDAFTTITNINLRENPSFCENVISHINLMLKRLLGRTPASNPLMELLIKDYQSTLNVCRIICCILARKFGLPELSVDEISFLMLYILGETVRQSEHARVLFVTDMTKSIANLTRLRLQQRFPQWNFDTCASSGYRTAKRESYDFCISTAMLDGDEGSIPYVFVSPILENRDFKNIQELFWKTSESTSMYHLELIRIINDLHDIGCLIRVSDSPFDIAGNELIRISALKGIQYIYSVNELKKNHCVFVLDSPGTCIREVHIDMCNLDFMLFSSKLVYLLDNCPDDVIPGFINYLTGGEANV</sequence>
<dbReference type="Proteomes" id="UP000669239">
    <property type="component" value="Unassembled WGS sequence"/>
</dbReference>
<dbReference type="Proteomes" id="UP001299608">
    <property type="component" value="Unassembled WGS sequence"/>
</dbReference>
<gene>
    <name evidence="7" type="ORF">G5B36_20430</name>
    <name evidence="6" type="ORF">L0N08_11195</name>
</gene>
<name>A0AAW5C157_9FIRM</name>
<dbReference type="AlphaFoldDB" id="A0AAW5C157"/>
<dbReference type="InterPro" id="IPR036388">
    <property type="entry name" value="WH-like_DNA-bd_sf"/>
</dbReference>
<evidence type="ECO:0000256" key="4">
    <source>
        <dbReference type="ARBA" id="ARBA00023163"/>
    </source>
</evidence>
<protein>
    <submittedName>
        <fullName evidence="6">PRD domain-containing protein</fullName>
    </submittedName>
</protein>
<dbReference type="InterPro" id="IPR007737">
    <property type="entry name" value="Mga_HTH"/>
</dbReference>
<dbReference type="PROSITE" id="PS51372">
    <property type="entry name" value="PRD_2"/>
    <property type="match status" value="1"/>
</dbReference>
<evidence type="ECO:0000313" key="8">
    <source>
        <dbReference type="Proteomes" id="UP000669239"/>
    </source>
</evidence>
<keyword evidence="1" id="KW-0677">Repeat</keyword>
<reference evidence="7 8" key="1">
    <citation type="journal article" date="2020" name="Cell Host Microbe">
        <title>Functional and Genomic Variation between Human-Derived Isolates of Lachnospiraceae Reveals Inter- and Intra-Species Diversity.</title>
        <authorList>
            <person name="Sorbara M.T."/>
            <person name="Littmann E.R."/>
            <person name="Fontana E."/>
            <person name="Moody T.U."/>
            <person name="Kohout C.E."/>
            <person name="Gjonbalaj M."/>
            <person name="Eaton V."/>
            <person name="Seok R."/>
            <person name="Leiner I.M."/>
            <person name="Pamer E.G."/>
        </authorList>
    </citation>
    <scope>NUCLEOTIDE SEQUENCE [LARGE SCALE GENOMIC DNA]</scope>
    <source>
        <strain evidence="7 8">MSK.1.17</strain>
    </source>
</reference>
<keyword evidence="2" id="KW-0805">Transcription regulation</keyword>
<reference evidence="6" key="3">
    <citation type="submission" date="2022-01" db="EMBL/GenBank/DDBJ databases">
        <title>Collection of gut derived symbiotic bacterial strains cultured from healthy donors.</title>
        <authorList>
            <person name="Lin H."/>
            <person name="Kohout C."/>
            <person name="Waligurski E."/>
            <person name="Pamer E.G."/>
        </authorList>
    </citation>
    <scope>NUCLEOTIDE SEQUENCE</scope>
    <source>
        <strain evidence="6">DFI.6.55</strain>
    </source>
</reference>
<comment type="caution">
    <text evidence="6">The sequence shown here is derived from an EMBL/GenBank/DDBJ whole genome shotgun (WGS) entry which is preliminary data.</text>
</comment>
<dbReference type="Gene3D" id="1.10.1790.10">
    <property type="entry name" value="PRD domain"/>
    <property type="match status" value="1"/>
</dbReference>
<dbReference type="InterPro" id="IPR036634">
    <property type="entry name" value="PRD_sf"/>
</dbReference>
<evidence type="ECO:0000256" key="2">
    <source>
        <dbReference type="ARBA" id="ARBA00023015"/>
    </source>
</evidence>
<dbReference type="Gene3D" id="1.10.10.10">
    <property type="entry name" value="Winged helix-like DNA-binding domain superfamily/Winged helix DNA-binding domain"/>
    <property type="match status" value="1"/>
</dbReference>
<evidence type="ECO:0000256" key="3">
    <source>
        <dbReference type="ARBA" id="ARBA00023159"/>
    </source>
</evidence>
<dbReference type="RefSeq" id="WP_165642750.1">
    <property type="nucleotide sequence ID" value="NZ_JAAITT010000034.1"/>
</dbReference>
<keyword evidence="4" id="KW-0804">Transcription</keyword>
<evidence type="ECO:0000256" key="1">
    <source>
        <dbReference type="ARBA" id="ARBA00022737"/>
    </source>
</evidence>
<dbReference type="InterPro" id="IPR011608">
    <property type="entry name" value="PRD"/>
</dbReference>
<dbReference type="GO" id="GO:0006355">
    <property type="term" value="P:regulation of DNA-templated transcription"/>
    <property type="evidence" value="ECO:0007669"/>
    <property type="project" value="InterPro"/>
</dbReference>
<proteinExistence type="predicted"/>
<feature type="domain" description="PRD" evidence="5">
    <location>
        <begin position="317"/>
        <end position="425"/>
    </location>
</feature>
<accession>A0AAW5C157</accession>
<dbReference type="EMBL" id="JAAITT010000034">
    <property type="protein sequence ID" value="NSJ51058.1"/>
    <property type="molecule type" value="Genomic_DNA"/>
</dbReference>
<evidence type="ECO:0000313" key="9">
    <source>
        <dbReference type="Proteomes" id="UP001299608"/>
    </source>
</evidence>
<evidence type="ECO:0000313" key="6">
    <source>
        <dbReference type="EMBL" id="MCG4745979.1"/>
    </source>
</evidence>
<reference evidence="7" key="2">
    <citation type="submission" date="2020-02" db="EMBL/GenBank/DDBJ databases">
        <authorList>
            <person name="Littmann E."/>
            <person name="Sorbara M."/>
        </authorList>
    </citation>
    <scope>NUCLEOTIDE SEQUENCE</scope>
    <source>
        <strain evidence="7">MSK.1.17</strain>
    </source>
</reference>
<keyword evidence="8" id="KW-1185">Reference proteome</keyword>
<dbReference type="Pfam" id="PF00874">
    <property type="entry name" value="PRD"/>
    <property type="match status" value="1"/>
</dbReference>
<dbReference type="InterPro" id="IPR050661">
    <property type="entry name" value="BglG_antiterminators"/>
</dbReference>
<organism evidence="6 9">
    <name type="scientific">Enterocloster aldenensis</name>
    <dbReference type="NCBI Taxonomy" id="358742"/>
    <lineage>
        <taxon>Bacteria</taxon>
        <taxon>Bacillati</taxon>
        <taxon>Bacillota</taxon>
        <taxon>Clostridia</taxon>
        <taxon>Lachnospirales</taxon>
        <taxon>Lachnospiraceae</taxon>
        <taxon>Enterocloster</taxon>
    </lineage>
</organism>